<dbReference type="Proteomes" id="UP000770661">
    <property type="component" value="Unassembled WGS sequence"/>
</dbReference>
<keyword evidence="3" id="KW-0863">Zinc-finger</keyword>
<name>A0A8J4YF92_CHIOP</name>
<keyword evidence="7" id="KW-0472">Membrane</keyword>
<dbReference type="InterPro" id="IPR050527">
    <property type="entry name" value="Snail/Krueppel_Znf"/>
</dbReference>
<feature type="transmembrane region" description="Helical" evidence="7">
    <location>
        <begin position="398"/>
        <end position="423"/>
    </location>
</feature>
<keyword evidence="5" id="KW-0539">Nucleus</keyword>
<evidence type="ECO:0000256" key="3">
    <source>
        <dbReference type="ARBA" id="ARBA00022771"/>
    </source>
</evidence>
<evidence type="ECO:0000256" key="4">
    <source>
        <dbReference type="ARBA" id="ARBA00022833"/>
    </source>
</evidence>
<evidence type="ECO:0000313" key="10">
    <source>
        <dbReference type="Proteomes" id="UP000770661"/>
    </source>
</evidence>
<keyword evidence="4" id="KW-0862">Zinc</keyword>
<evidence type="ECO:0000256" key="6">
    <source>
        <dbReference type="ARBA" id="ARBA00037948"/>
    </source>
</evidence>
<dbReference type="PANTHER" id="PTHR24388:SF90">
    <property type="entry name" value="C2H2-TYPE DOMAIN-CONTAINING PROTEIN"/>
    <property type="match status" value="1"/>
</dbReference>
<evidence type="ECO:0000256" key="1">
    <source>
        <dbReference type="ARBA" id="ARBA00022723"/>
    </source>
</evidence>
<evidence type="ECO:0000256" key="2">
    <source>
        <dbReference type="ARBA" id="ARBA00022737"/>
    </source>
</evidence>
<dbReference type="InterPro" id="IPR013087">
    <property type="entry name" value="Znf_C2H2_type"/>
</dbReference>
<dbReference type="SMART" id="SM00355">
    <property type="entry name" value="ZnF_C2H2"/>
    <property type="match status" value="5"/>
</dbReference>
<keyword evidence="7" id="KW-1133">Transmembrane helix</keyword>
<organism evidence="9 10">
    <name type="scientific">Chionoecetes opilio</name>
    <name type="common">Atlantic snow crab</name>
    <name type="synonym">Cancer opilio</name>
    <dbReference type="NCBI Taxonomy" id="41210"/>
    <lineage>
        <taxon>Eukaryota</taxon>
        <taxon>Metazoa</taxon>
        <taxon>Ecdysozoa</taxon>
        <taxon>Arthropoda</taxon>
        <taxon>Crustacea</taxon>
        <taxon>Multicrustacea</taxon>
        <taxon>Malacostraca</taxon>
        <taxon>Eumalacostraca</taxon>
        <taxon>Eucarida</taxon>
        <taxon>Decapoda</taxon>
        <taxon>Pleocyemata</taxon>
        <taxon>Brachyura</taxon>
        <taxon>Eubrachyura</taxon>
        <taxon>Majoidea</taxon>
        <taxon>Majidae</taxon>
        <taxon>Chionoecetes</taxon>
    </lineage>
</organism>
<protein>
    <submittedName>
        <fullName evidence="9">Zinc finger protein 280D</fullName>
    </submittedName>
</protein>
<evidence type="ECO:0000256" key="5">
    <source>
        <dbReference type="ARBA" id="ARBA00023242"/>
    </source>
</evidence>
<keyword evidence="7" id="KW-0812">Transmembrane</keyword>
<accession>A0A8J4YF92</accession>
<dbReference type="PROSITE" id="PS00028">
    <property type="entry name" value="ZINC_FINGER_C2H2_1"/>
    <property type="match status" value="3"/>
</dbReference>
<reference evidence="9" key="1">
    <citation type="submission" date="2020-07" db="EMBL/GenBank/DDBJ databases">
        <title>The High-quality genome of the commercially important snow crab, Chionoecetes opilio.</title>
        <authorList>
            <person name="Jeong J.-H."/>
            <person name="Ryu S."/>
        </authorList>
    </citation>
    <scope>NUCLEOTIDE SEQUENCE</scope>
    <source>
        <strain evidence="9">MADBK_172401_WGS</strain>
        <tissue evidence="9">Digestive gland</tissue>
    </source>
</reference>
<dbReference type="AlphaFoldDB" id="A0A8J4YF92"/>
<keyword evidence="1" id="KW-0479">Metal-binding</keyword>
<comment type="caution">
    <text evidence="9">The sequence shown here is derived from an EMBL/GenBank/DDBJ whole genome shotgun (WGS) entry which is preliminary data.</text>
</comment>
<keyword evidence="2" id="KW-0677">Repeat</keyword>
<feature type="domain" description="C2H2-type" evidence="8">
    <location>
        <begin position="200"/>
        <end position="221"/>
    </location>
</feature>
<evidence type="ECO:0000256" key="7">
    <source>
        <dbReference type="SAM" id="Phobius"/>
    </source>
</evidence>
<dbReference type="GO" id="GO:0000981">
    <property type="term" value="F:DNA-binding transcription factor activity, RNA polymerase II-specific"/>
    <property type="evidence" value="ECO:0007669"/>
    <property type="project" value="TreeGrafter"/>
</dbReference>
<feature type="domain" description="C2H2-type" evidence="8">
    <location>
        <begin position="168"/>
        <end position="190"/>
    </location>
</feature>
<feature type="domain" description="C2H2-type" evidence="8">
    <location>
        <begin position="135"/>
        <end position="155"/>
    </location>
</feature>
<dbReference type="EMBL" id="JACEEZ010010002">
    <property type="protein sequence ID" value="KAG0722141.1"/>
    <property type="molecule type" value="Genomic_DNA"/>
</dbReference>
<sequence length="426" mass="49146">MFLCLLSDPGVLHLLDFVAHSPHYNWRYKSQHLPKGPTTLQPSIIMNTMNNTVPVSPQVSLDPAPMATTPLDHNNKVLLTAHRMAAPPSAAAPAAKVVAPVNSQQDSIELEPFYYGQIQGDATLGREINTTRFVCHICSVVCENNIDFYSHLKLHLSRTAPYGDTKMCCDYCTDHFTNDEKKIFHQRVKHMHTDSRFIWCRICTVGFSNEFNLVNHMAKKHYESELPYRCDVCYFVTSIFYSLIDHFNTEHKNTSYVQCHFCLVVKSISPATSNSFSQRMYQHLQRHTHQQARCKQCQLNFYSAFLRDDHKKKDHVTRVGFPGLQRYKIPSGQNRIVFRPWIKRQVNSVNPASNSMDIGPPMALSSTLEWHSFTLNDTSDHKCLECGSNFSLSHHFKYVVAITVIVISYYFIYISIYYCYCLFLHY</sequence>
<evidence type="ECO:0000259" key="8">
    <source>
        <dbReference type="PROSITE" id="PS00028"/>
    </source>
</evidence>
<gene>
    <name evidence="9" type="primary">Znf280d</name>
    <name evidence="9" type="ORF">GWK47_000057</name>
</gene>
<proteinExistence type="inferred from homology"/>
<comment type="similarity">
    <text evidence="6">Belongs to the snail C2H2-type zinc-finger protein family.</text>
</comment>
<dbReference type="GO" id="GO:0008270">
    <property type="term" value="F:zinc ion binding"/>
    <property type="evidence" value="ECO:0007669"/>
    <property type="project" value="UniProtKB-KW"/>
</dbReference>
<dbReference type="OrthoDB" id="10032537at2759"/>
<keyword evidence="10" id="KW-1185">Reference proteome</keyword>
<dbReference type="PANTHER" id="PTHR24388">
    <property type="entry name" value="ZINC FINGER PROTEIN"/>
    <property type="match status" value="1"/>
</dbReference>
<dbReference type="Gene3D" id="3.30.160.60">
    <property type="entry name" value="Classic Zinc Finger"/>
    <property type="match status" value="1"/>
</dbReference>
<dbReference type="GO" id="GO:0000978">
    <property type="term" value="F:RNA polymerase II cis-regulatory region sequence-specific DNA binding"/>
    <property type="evidence" value="ECO:0007669"/>
    <property type="project" value="TreeGrafter"/>
</dbReference>
<evidence type="ECO:0000313" key="9">
    <source>
        <dbReference type="EMBL" id="KAG0722141.1"/>
    </source>
</evidence>